<dbReference type="SMART" id="SM00320">
    <property type="entry name" value="WD40"/>
    <property type="match status" value="4"/>
</dbReference>
<keyword evidence="14" id="KW-1185">Reference proteome</keyword>
<dbReference type="InterPro" id="IPR037363">
    <property type="entry name" value="Sec13/Seh1_fam"/>
</dbReference>
<feature type="region of interest" description="Disordered" evidence="12">
    <location>
        <begin position="298"/>
        <end position="378"/>
    </location>
</feature>
<feature type="compositionally biased region" description="Polar residues" evidence="12">
    <location>
        <begin position="318"/>
        <end position="328"/>
    </location>
</feature>
<feature type="region of interest" description="Disordered" evidence="12">
    <location>
        <begin position="445"/>
        <end position="464"/>
    </location>
</feature>
<dbReference type="EMBL" id="JAXLQG010000004">
    <property type="protein sequence ID" value="KAK5540885.1"/>
    <property type="molecule type" value="Genomic_DNA"/>
</dbReference>
<proteinExistence type="inferred from homology"/>
<evidence type="ECO:0000256" key="4">
    <source>
        <dbReference type="ARBA" id="ARBA00022574"/>
    </source>
</evidence>
<accession>A0AAV9QCK6</accession>
<sequence length="464" mass="49923">MGKAEEFETGHQDRVTVLHTNFNGTRILTASIDHRIKVWHRDSKTGERTLIDTFTAHDADIRDAKFLHPTLGSYIASIGNDLKFHLWTEDVSQAPNSGRRFRRIATIQSTPRVPFVSLDLKTTDNIYTTLALIDRQGLLSIYEPTNPDELKEWSLIDTFNVCGSGTPPGRGDETSFKVRWDQNPTPLAYINSLSDDRAQLSLVVSVLNGVKIYRSVVPGGSGGGAGGGDNFSASSTTDDATTHRVMFFEAARLPRHPALVRDVAWAPFSVQGTDRIATACKDGTIRIFELNVVEAPDGGAGAARTDSSSAAAAAAKSVHQTTASPAQRQHQQQHQHQHQHQQSSLTSGLTGGRGGSSTSTPTLSAPPSTSTTPSRAARTGHVFPFATTIQSTMSLPSAHTDAWSVSFDGQGQVLMSSGSDGVTKLWRKSVLGGQWLVFAGQEILDAGEDTDGEELDEDGDDVTD</sequence>
<evidence type="ECO:0008006" key="15">
    <source>
        <dbReference type="Google" id="ProtNLM"/>
    </source>
</evidence>
<evidence type="ECO:0000256" key="6">
    <source>
        <dbReference type="ARBA" id="ARBA00022816"/>
    </source>
</evidence>
<dbReference type="InterPro" id="IPR015943">
    <property type="entry name" value="WD40/YVTN_repeat-like_dom_sf"/>
</dbReference>
<dbReference type="GO" id="GO:0031080">
    <property type="term" value="C:nuclear pore outer ring"/>
    <property type="evidence" value="ECO:0007669"/>
    <property type="project" value="TreeGrafter"/>
</dbReference>
<keyword evidence="4 11" id="KW-0853">WD repeat</keyword>
<keyword evidence="5" id="KW-0677">Repeat</keyword>
<keyword evidence="3" id="KW-0813">Transport</keyword>
<dbReference type="Proteomes" id="UP001345827">
    <property type="component" value="Unassembled WGS sequence"/>
</dbReference>
<evidence type="ECO:0000313" key="14">
    <source>
        <dbReference type="Proteomes" id="UP001345827"/>
    </source>
</evidence>
<keyword evidence="8" id="KW-0811">Translocation</keyword>
<reference evidence="13 14" key="1">
    <citation type="submission" date="2023-06" db="EMBL/GenBank/DDBJ databases">
        <title>Black Yeasts Isolated from many extreme environments.</title>
        <authorList>
            <person name="Coleine C."/>
            <person name="Stajich J.E."/>
            <person name="Selbmann L."/>
        </authorList>
    </citation>
    <scope>NUCLEOTIDE SEQUENCE [LARGE SCALE GENOMIC DNA]</scope>
    <source>
        <strain evidence="13 14">CCFEE 5887</strain>
    </source>
</reference>
<keyword evidence="10" id="KW-0539">Nucleus</keyword>
<dbReference type="Gene3D" id="2.130.10.10">
    <property type="entry name" value="YVTN repeat-like/Quinoprotein amine dehydrogenase"/>
    <property type="match status" value="1"/>
</dbReference>
<dbReference type="InterPro" id="IPR001680">
    <property type="entry name" value="WD40_rpt"/>
</dbReference>
<evidence type="ECO:0000256" key="5">
    <source>
        <dbReference type="ARBA" id="ARBA00022737"/>
    </source>
</evidence>
<comment type="caution">
    <text evidence="13">The sequence shown here is derived from an EMBL/GenBank/DDBJ whole genome shotgun (WGS) entry which is preliminary data.</text>
</comment>
<dbReference type="GO" id="GO:0015031">
    <property type="term" value="P:protein transport"/>
    <property type="evidence" value="ECO:0007669"/>
    <property type="project" value="UniProtKB-KW"/>
</dbReference>
<comment type="similarity">
    <text evidence="2">Belongs to the WD repeat SEC13 family.</text>
</comment>
<name>A0AAV9QCK6_9PEZI</name>
<dbReference type="GO" id="GO:0005198">
    <property type="term" value="F:structural molecule activity"/>
    <property type="evidence" value="ECO:0007669"/>
    <property type="project" value="InterPro"/>
</dbReference>
<dbReference type="GO" id="GO:1904263">
    <property type="term" value="P:positive regulation of TORC1 signaling"/>
    <property type="evidence" value="ECO:0007669"/>
    <property type="project" value="TreeGrafter"/>
</dbReference>
<feature type="compositionally biased region" description="Low complexity" evidence="12">
    <location>
        <begin position="356"/>
        <end position="378"/>
    </location>
</feature>
<comment type="subcellular location">
    <subcellularLocation>
        <location evidence="1">Nucleus</location>
        <location evidence="1">Nuclear pore complex</location>
    </subcellularLocation>
</comment>
<evidence type="ECO:0000256" key="7">
    <source>
        <dbReference type="ARBA" id="ARBA00022927"/>
    </source>
</evidence>
<dbReference type="PROSITE" id="PS50082">
    <property type="entry name" value="WD_REPEATS_2"/>
    <property type="match status" value="1"/>
</dbReference>
<keyword evidence="7" id="KW-0653">Protein transport</keyword>
<evidence type="ECO:0000256" key="9">
    <source>
        <dbReference type="ARBA" id="ARBA00023132"/>
    </source>
</evidence>
<keyword evidence="9" id="KW-0906">Nuclear pore complex</keyword>
<dbReference type="GO" id="GO:0051028">
    <property type="term" value="P:mRNA transport"/>
    <property type="evidence" value="ECO:0007669"/>
    <property type="project" value="UniProtKB-KW"/>
</dbReference>
<evidence type="ECO:0000256" key="12">
    <source>
        <dbReference type="SAM" id="MobiDB-lite"/>
    </source>
</evidence>
<feature type="compositionally biased region" description="Low complexity" evidence="12">
    <location>
        <begin position="302"/>
        <end position="315"/>
    </location>
</feature>
<gene>
    <name evidence="13" type="ORF">LTR25_002662</name>
</gene>
<dbReference type="AlphaFoldDB" id="A0AAV9QCK6"/>
<feature type="repeat" description="WD" evidence="11">
    <location>
        <begin position="8"/>
        <end position="49"/>
    </location>
</feature>
<protein>
    <recommendedName>
        <fullName evidence="15">WD40 repeat-like protein</fullName>
    </recommendedName>
</protein>
<evidence type="ECO:0000256" key="11">
    <source>
        <dbReference type="PROSITE-ProRule" id="PRU00221"/>
    </source>
</evidence>
<evidence type="ECO:0000256" key="1">
    <source>
        <dbReference type="ARBA" id="ARBA00004567"/>
    </source>
</evidence>
<dbReference type="PANTHER" id="PTHR11024:SF3">
    <property type="entry name" value="NUCLEOPORIN SEH1"/>
    <property type="match status" value="1"/>
</dbReference>
<keyword evidence="6" id="KW-0509">mRNA transport</keyword>
<dbReference type="Pfam" id="PF00400">
    <property type="entry name" value="WD40"/>
    <property type="match status" value="3"/>
</dbReference>
<dbReference type="SUPFAM" id="SSF50978">
    <property type="entry name" value="WD40 repeat-like"/>
    <property type="match status" value="1"/>
</dbReference>
<organism evidence="13 14">
    <name type="scientific">Vermiconidia calcicola</name>
    <dbReference type="NCBI Taxonomy" id="1690605"/>
    <lineage>
        <taxon>Eukaryota</taxon>
        <taxon>Fungi</taxon>
        <taxon>Dikarya</taxon>
        <taxon>Ascomycota</taxon>
        <taxon>Pezizomycotina</taxon>
        <taxon>Dothideomycetes</taxon>
        <taxon>Dothideomycetidae</taxon>
        <taxon>Mycosphaerellales</taxon>
        <taxon>Extremaceae</taxon>
        <taxon>Vermiconidia</taxon>
    </lineage>
</organism>
<dbReference type="InterPro" id="IPR036322">
    <property type="entry name" value="WD40_repeat_dom_sf"/>
</dbReference>
<dbReference type="GO" id="GO:0034198">
    <property type="term" value="P:cellular response to amino acid starvation"/>
    <property type="evidence" value="ECO:0007669"/>
    <property type="project" value="TreeGrafter"/>
</dbReference>
<evidence type="ECO:0000313" key="13">
    <source>
        <dbReference type="EMBL" id="KAK5540885.1"/>
    </source>
</evidence>
<evidence type="ECO:0000256" key="8">
    <source>
        <dbReference type="ARBA" id="ARBA00023010"/>
    </source>
</evidence>
<evidence type="ECO:0000256" key="10">
    <source>
        <dbReference type="ARBA" id="ARBA00023242"/>
    </source>
</evidence>
<evidence type="ECO:0000256" key="2">
    <source>
        <dbReference type="ARBA" id="ARBA00010102"/>
    </source>
</evidence>
<dbReference type="PANTHER" id="PTHR11024">
    <property type="entry name" value="NUCLEAR PORE COMPLEX PROTEIN SEC13 / SEH1 FAMILY MEMBER"/>
    <property type="match status" value="1"/>
</dbReference>
<evidence type="ECO:0000256" key="3">
    <source>
        <dbReference type="ARBA" id="ARBA00022448"/>
    </source>
</evidence>
<dbReference type="GO" id="GO:0035859">
    <property type="term" value="C:Seh1-associated complex"/>
    <property type="evidence" value="ECO:0007669"/>
    <property type="project" value="TreeGrafter"/>
</dbReference>
<dbReference type="PROSITE" id="PS50294">
    <property type="entry name" value="WD_REPEATS_REGION"/>
    <property type="match status" value="1"/>
</dbReference>